<sequence>MEKLSSGDRLPPPSADLSVSEDEVWPDPPVTPWAPMHTQPLPESSESATENSEPWGSAQQPDVEDSGCSYVETFPGPTGTPVGRAPTDYQQHAEWQKQNQLESWYPFASQDEWELGRWLIRSGCSTERIDEFLRLNMVSLVADVVSPVRADSLQMRSRMRPAFKNTRALHKRVDLLPESSPWFFKPLKVTGNLKDHHNKYLEEDLELWYRNPVDCIAELLQNPALDGRLGFEPRRVYRYPNSMDREYNEMWSCDWWWERQKLLPEGATVCPVIISSDKTHLTNFSGDKQAWLVYISVGNIPKELRRSPSAKAMVLLGYLPVAKFACFDEARQAVEKYQLFHRCMRIIMEPLIKAGQEGVQLQCADGYVRLCFLILAAYIADYPEQCLVTCIRENSCPRCLVLPKQRGEYMDRPPLRTPDHTLEVLDDTAQGNKHPDFKKYNLRLVDPFWRDLPFCDIFEAIMPDLLHQLHKGIFKDHICNWAGQALEIATGPGEMDERFKAMSLHPDVRHFDAGITHTTQWTGKEHKAMEKVLLGILEGAVNDRVILCARALLDFIYYASFETHSDKSLRMLDKSWLCFHQNKNIFVELELRKHFNISKLHNIRHYVDAIRSFGTLDGFNTENTERLHIDLAKVAYRASNKQNYVPQMIGWLRRRENIHKNTIYLHWRTQWTEEHNEESDTEDEDDAGEDEEDDDVDQVEVGEVAGAKEVVHRVALRAPLPAVPLRTLVHEYGAEQLLSELNYYLEDVGSQYKASISSTFAVYPRARLTLPVIPEVGTEPVRDALSATPAVPARHTPQGTKRAVPPKFTTALFKTASTDVNKGPLDGLAVGQIRLIFDSPRTTSDTTKTPLLYVRWFKPLRLPQTEAGLCETSWSSRHGATRATVVPLTDVVRSCHLMPLFGRHIAKELGWQAIDVLHQAPKVALNPYLRLYDFYWFRYKLSMHEEEASPDRKATFGKKRKR</sequence>
<proteinExistence type="predicted"/>
<dbReference type="InterPro" id="IPR041078">
    <property type="entry name" value="Plavaka"/>
</dbReference>
<dbReference type="OrthoDB" id="2418900at2759"/>
<accession>A0A8H8CLW0</accession>
<feature type="region of interest" description="Disordered" evidence="1">
    <location>
        <begin position="1"/>
        <end position="90"/>
    </location>
</feature>
<evidence type="ECO:0000256" key="1">
    <source>
        <dbReference type="SAM" id="MobiDB-lite"/>
    </source>
</evidence>
<feature type="compositionally biased region" description="Polar residues" evidence="1">
    <location>
        <begin position="41"/>
        <end position="60"/>
    </location>
</feature>
<reference evidence="2" key="1">
    <citation type="submission" date="2021-02" db="EMBL/GenBank/DDBJ databases">
        <title>Psilocybe cubensis genome.</title>
        <authorList>
            <person name="Mckernan K.J."/>
            <person name="Crawford S."/>
            <person name="Trippe A."/>
            <person name="Kane L.T."/>
            <person name="Mclaughlin S."/>
        </authorList>
    </citation>
    <scope>NUCLEOTIDE SEQUENCE [LARGE SCALE GENOMIC DNA]</scope>
    <source>
        <strain evidence="2">MGC-MH-2018</strain>
    </source>
</reference>
<dbReference type="EMBL" id="JAFIQS010000004">
    <property type="protein sequence ID" value="KAG5169925.1"/>
    <property type="molecule type" value="Genomic_DNA"/>
</dbReference>
<comment type="caution">
    <text evidence="2">The sequence shown here is derived from an EMBL/GenBank/DDBJ whole genome shotgun (WGS) entry which is preliminary data.</text>
</comment>
<protein>
    <submittedName>
        <fullName evidence="2">Uncharacterized protein</fullName>
    </submittedName>
</protein>
<gene>
    <name evidence="2" type="ORF">JR316_004307</name>
</gene>
<feature type="compositionally biased region" description="Acidic residues" evidence="1">
    <location>
        <begin position="675"/>
        <end position="696"/>
    </location>
</feature>
<organism evidence="2">
    <name type="scientific">Psilocybe cubensis</name>
    <name type="common">Psychedelic mushroom</name>
    <name type="synonym">Stropharia cubensis</name>
    <dbReference type="NCBI Taxonomy" id="181762"/>
    <lineage>
        <taxon>Eukaryota</taxon>
        <taxon>Fungi</taxon>
        <taxon>Dikarya</taxon>
        <taxon>Basidiomycota</taxon>
        <taxon>Agaricomycotina</taxon>
        <taxon>Agaricomycetes</taxon>
        <taxon>Agaricomycetidae</taxon>
        <taxon>Agaricales</taxon>
        <taxon>Agaricineae</taxon>
        <taxon>Strophariaceae</taxon>
        <taxon>Psilocybe</taxon>
    </lineage>
</organism>
<dbReference type="AlphaFoldDB" id="A0A8H8CLW0"/>
<feature type="region of interest" description="Disordered" evidence="1">
    <location>
        <begin position="674"/>
        <end position="696"/>
    </location>
</feature>
<dbReference type="Pfam" id="PF18759">
    <property type="entry name" value="Plavaka"/>
    <property type="match status" value="1"/>
</dbReference>
<name>A0A8H8CLW0_PSICU</name>
<evidence type="ECO:0000313" key="2">
    <source>
        <dbReference type="EMBL" id="KAG5169925.1"/>
    </source>
</evidence>